<comment type="caution">
    <text evidence="8">The sequence shown here is derived from an EMBL/GenBank/DDBJ whole genome shotgun (WGS) entry which is preliminary data.</text>
</comment>
<dbReference type="Proteomes" id="UP000299794">
    <property type="component" value="Unassembled WGS sequence"/>
</dbReference>
<comment type="subcellular location">
    <subcellularLocation>
        <location evidence="1">Membrane</location>
        <topology evidence="1">Multi-pass membrane protein</topology>
    </subcellularLocation>
</comment>
<keyword evidence="5 7" id="KW-1133">Transmembrane helix</keyword>
<keyword evidence="4 7" id="KW-0812">Transmembrane</keyword>
<feature type="transmembrane region" description="Helical" evidence="7">
    <location>
        <begin position="30"/>
        <end position="50"/>
    </location>
</feature>
<dbReference type="EMBL" id="BJCD01000028">
    <property type="protein sequence ID" value="GDZ92630.1"/>
    <property type="molecule type" value="Genomic_DNA"/>
</dbReference>
<dbReference type="InterPro" id="IPR044502">
    <property type="entry name" value="AtHST-like"/>
</dbReference>
<evidence type="ECO:0000256" key="3">
    <source>
        <dbReference type="ARBA" id="ARBA00022679"/>
    </source>
</evidence>
<evidence type="ECO:0000256" key="1">
    <source>
        <dbReference type="ARBA" id="ARBA00004141"/>
    </source>
</evidence>
<evidence type="ECO:0000313" key="9">
    <source>
        <dbReference type="Proteomes" id="UP000299794"/>
    </source>
</evidence>
<dbReference type="Pfam" id="PF01040">
    <property type="entry name" value="UbiA"/>
    <property type="match status" value="1"/>
</dbReference>
<evidence type="ECO:0000256" key="5">
    <source>
        <dbReference type="ARBA" id="ARBA00022989"/>
    </source>
</evidence>
<feature type="transmembrane region" description="Helical" evidence="7">
    <location>
        <begin position="62"/>
        <end position="81"/>
    </location>
</feature>
<dbReference type="InterPro" id="IPR044878">
    <property type="entry name" value="UbiA_sf"/>
</dbReference>
<sequence length="335" mass="37772">MTKTSSPSVMISSPNLIQQNFPGLYSFWKFSRPHTIIGTTLSVLGMYLIAISEFRQFPGFNFSLLALFWSWLACIFGNIYIVGLNQLEDIEIDQINKPNLPLASGEYSKFQAQMIVGITGILALTIAAFQGYYLLGMVTISLLLGTAYSLPPIRLKRFPFWAAFCIFTVRGIIVNLGLYLHLSWILSAKSISSIPIIPPSVWALTLFVLVFTVAIAIFKDIPDLEGDRQFQINTLTIKLGTVTVFNLSLWIITVCYLGMILGSFLLQSSLNPIFLGFSHLILLTVLWWRSQTIDLSDKQSITGFYQFIWKLFFLEYLIFPLSVLTTTISLNLKIV</sequence>
<dbReference type="CDD" id="cd13960">
    <property type="entry name" value="PT_UbiA_HPT1"/>
    <property type="match status" value="1"/>
</dbReference>
<dbReference type="InterPro" id="IPR000537">
    <property type="entry name" value="UbiA_prenyltransferase"/>
</dbReference>
<dbReference type="RefSeq" id="WP_042152236.1">
    <property type="nucleotide sequence ID" value="NZ_BJCD01000028.1"/>
</dbReference>
<keyword evidence="6 7" id="KW-0472">Membrane</keyword>
<dbReference type="AlphaFoldDB" id="A0A4P5Z9C4"/>
<organism evidence="8 9">
    <name type="scientific">Planktothrix agardhii CCAP 1459/11A</name>
    <dbReference type="NCBI Taxonomy" id="282420"/>
    <lineage>
        <taxon>Bacteria</taxon>
        <taxon>Bacillati</taxon>
        <taxon>Cyanobacteriota</taxon>
        <taxon>Cyanophyceae</taxon>
        <taxon>Oscillatoriophycideae</taxon>
        <taxon>Oscillatoriales</taxon>
        <taxon>Microcoleaceae</taxon>
        <taxon>Planktothrix</taxon>
    </lineage>
</organism>
<comment type="similarity">
    <text evidence="2">Belongs to the UbiA prenyltransferase family.</text>
</comment>
<dbReference type="NCBIfam" id="NF009525">
    <property type="entry name" value="PRK12887.1"/>
    <property type="match status" value="1"/>
</dbReference>
<feature type="transmembrane region" description="Helical" evidence="7">
    <location>
        <begin position="200"/>
        <end position="218"/>
    </location>
</feature>
<protein>
    <submittedName>
        <fullName evidence="8">Homogentisate phytyltransferase</fullName>
    </submittedName>
</protein>
<evidence type="ECO:0000313" key="8">
    <source>
        <dbReference type="EMBL" id="GDZ92630.1"/>
    </source>
</evidence>
<evidence type="ECO:0000256" key="7">
    <source>
        <dbReference type="SAM" id="Phobius"/>
    </source>
</evidence>
<feature type="transmembrane region" description="Helical" evidence="7">
    <location>
        <begin position="272"/>
        <end position="290"/>
    </location>
</feature>
<keyword evidence="3 8" id="KW-0808">Transferase</keyword>
<dbReference type="PANTHER" id="PTHR43009:SF7">
    <property type="entry name" value="HOMOGENTISATE GERANYLGERANYLTRANSFERASE, CHLOROPLASTIC"/>
    <property type="match status" value="1"/>
</dbReference>
<reference evidence="9" key="1">
    <citation type="submission" date="2019-02" db="EMBL/GenBank/DDBJ databases">
        <title>Draft genome sequence of Planktothrix agardhii NIES-905.</title>
        <authorList>
            <person name="Yamaguchi H."/>
            <person name="Suzuki S."/>
            <person name="Kawachi M."/>
        </authorList>
    </citation>
    <scope>NUCLEOTIDE SEQUENCE [LARGE SCALE GENOMIC DNA]</scope>
    <source>
        <strain evidence="9">CCAP 1459/11A</strain>
    </source>
</reference>
<dbReference type="GO" id="GO:0016020">
    <property type="term" value="C:membrane"/>
    <property type="evidence" value="ECO:0007669"/>
    <property type="project" value="UniProtKB-SubCell"/>
</dbReference>
<evidence type="ECO:0000256" key="6">
    <source>
        <dbReference type="ARBA" id="ARBA00023136"/>
    </source>
</evidence>
<dbReference type="GO" id="GO:0004659">
    <property type="term" value="F:prenyltransferase activity"/>
    <property type="evidence" value="ECO:0007669"/>
    <property type="project" value="InterPro"/>
</dbReference>
<evidence type="ECO:0000256" key="4">
    <source>
        <dbReference type="ARBA" id="ARBA00022692"/>
    </source>
</evidence>
<gene>
    <name evidence="8" type="ORF">PA905_03260</name>
</gene>
<feature type="transmembrane region" description="Helical" evidence="7">
    <location>
        <begin position="115"/>
        <end position="148"/>
    </location>
</feature>
<proteinExistence type="inferred from homology"/>
<name>A0A4P5Z9C4_PLAAG</name>
<feature type="transmembrane region" description="Helical" evidence="7">
    <location>
        <begin position="311"/>
        <end position="332"/>
    </location>
</feature>
<feature type="transmembrane region" description="Helical" evidence="7">
    <location>
        <begin position="160"/>
        <end position="180"/>
    </location>
</feature>
<dbReference type="PANTHER" id="PTHR43009">
    <property type="entry name" value="HOMOGENTISATE SOLANESYLTRANSFERASE, CHLOROPLASTIC"/>
    <property type="match status" value="1"/>
</dbReference>
<feature type="transmembrane region" description="Helical" evidence="7">
    <location>
        <begin position="239"/>
        <end position="266"/>
    </location>
</feature>
<accession>A0A4P5Z9C4</accession>
<evidence type="ECO:0000256" key="2">
    <source>
        <dbReference type="ARBA" id="ARBA00005985"/>
    </source>
</evidence>
<dbReference type="Gene3D" id="1.10.357.140">
    <property type="entry name" value="UbiA prenyltransferase"/>
    <property type="match status" value="1"/>
</dbReference>